<dbReference type="GO" id="GO:0003887">
    <property type="term" value="F:DNA-directed DNA polymerase activity"/>
    <property type="evidence" value="ECO:0007669"/>
    <property type="project" value="InterPro"/>
</dbReference>
<evidence type="ECO:0000256" key="1">
    <source>
        <dbReference type="ARBA" id="ARBA00038283"/>
    </source>
</evidence>
<accession>A0A975IJ45</accession>
<feature type="coiled-coil region" evidence="2">
    <location>
        <begin position="281"/>
        <end position="334"/>
    </location>
</feature>
<gene>
    <name evidence="4" type="ORF">J9260_18375</name>
</gene>
<name>A0A975IJ45_9GAMM</name>
<dbReference type="Pfam" id="PF21205">
    <property type="entry name" value="Rep3_C"/>
    <property type="match status" value="1"/>
</dbReference>
<dbReference type="EMBL" id="CP072798">
    <property type="protein sequence ID" value="QTR55489.1"/>
    <property type="molecule type" value="Genomic_DNA"/>
</dbReference>
<keyword evidence="5" id="KW-1185">Reference proteome</keyword>
<evidence type="ECO:0000256" key="2">
    <source>
        <dbReference type="SAM" id="Coils"/>
    </source>
</evidence>
<evidence type="ECO:0000259" key="3">
    <source>
        <dbReference type="Pfam" id="PF01051"/>
    </source>
</evidence>
<proteinExistence type="inferred from homology"/>
<dbReference type="InterPro" id="IPR000525">
    <property type="entry name" value="Initiator_Rep_WH1"/>
</dbReference>
<keyword evidence="2" id="KW-0175">Coiled coil</keyword>
<evidence type="ECO:0000313" key="4">
    <source>
        <dbReference type="EMBL" id="QTR55489.1"/>
    </source>
</evidence>
<dbReference type="KEGG" id="tun:J9260_18375"/>
<reference evidence="4" key="1">
    <citation type="submission" date="2021-04" db="EMBL/GenBank/DDBJ databases">
        <title>Genomics, taxonomy and metabolism of representatives of sulfur bacteria of the genus Thiothrix: Thiothrix fructosivorans QT, Thiothrix unzii A1T and three new species, Thiothrix subterranea sp. nov., Thiothrix litoralis sp. nov. and 'Candidatus Thiothrix anitrata' sp. nov.</title>
        <authorList>
            <person name="Ravin N.V."/>
            <person name="Smolyakov D."/>
            <person name="Rudenko T.S."/>
            <person name="Mardanov A.V."/>
            <person name="Beletsky A.V."/>
            <person name="Markov N.D."/>
            <person name="Fomenkov A.I."/>
            <person name="Roberts R.J."/>
            <person name="Karnachuk O.V."/>
            <person name="Novikov A."/>
            <person name="Grabovich M.Y."/>
        </authorList>
    </citation>
    <scope>NUCLEOTIDE SEQUENCE</scope>
    <source>
        <strain evidence="4">A1</strain>
        <plasmid evidence="4">pTunz6</plasmid>
    </source>
</reference>
<dbReference type="AlphaFoldDB" id="A0A975IJ45"/>
<keyword evidence="4" id="KW-0614">Plasmid</keyword>
<dbReference type="Pfam" id="PF01051">
    <property type="entry name" value="Rep3_N"/>
    <property type="match status" value="1"/>
</dbReference>
<sequence length="342" mass="39047">MRAVEFAQQFGTNPAKVYGQLKTAMDTLFSRHLVIHDIDEETGKPEVIKIRWINEASYVDGSGNIKIVFSRRIIPYISQLEIKFTPYLLKQISKMTSVHAIRIYELLAQYVTYGKREISIDWLKNTLQLEGEYPRIYDLKERVIDVAVDQINKYSDINVNYTNIKTGRAITGFLFTINKTKPKIDEAAKVENNNTDFKTLLAFVPDAHRAKKSVIAALESSEKKHGFDYVKRNILYSNANAAKSYAGFLNSALKQDWGHDLELEQKEAIEGKQTVHAAEKLNKMAAELRELAGEIKSLQHNSKLTHDAALWNQAETLKQKYFALETLYQAAKQNEEVTNPTL</sequence>
<feature type="domain" description="Initiator Rep protein WH1" evidence="3">
    <location>
        <begin position="2"/>
        <end position="107"/>
    </location>
</feature>
<dbReference type="InterPro" id="IPR036388">
    <property type="entry name" value="WH-like_DNA-bd_sf"/>
</dbReference>
<comment type="similarity">
    <text evidence="1">Belongs to the initiator RepB protein family.</text>
</comment>
<organism evidence="4 5">
    <name type="scientific">Thiothrix unzii</name>
    <dbReference type="NCBI Taxonomy" id="111769"/>
    <lineage>
        <taxon>Bacteria</taxon>
        <taxon>Pseudomonadati</taxon>
        <taxon>Pseudomonadota</taxon>
        <taxon>Gammaproteobacteria</taxon>
        <taxon>Thiotrichales</taxon>
        <taxon>Thiotrichaceae</taxon>
        <taxon>Thiothrix</taxon>
    </lineage>
</organism>
<evidence type="ECO:0000313" key="5">
    <source>
        <dbReference type="Proteomes" id="UP000672009"/>
    </source>
</evidence>
<dbReference type="SUPFAM" id="SSF46785">
    <property type="entry name" value="Winged helix' DNA-binding domain"/>
    <property type="match status" value="2"/>
</dbReference>
<geneLocation type="plasmid" evidence="4 5">
    <name>pTunz6</name>
</geneLocation>
<dbReference type="InterPro" id="IPR036390">
    <property type="entry name" value="WH_DNA-bd_sf"/>
</dbReference>
<dbReference type="GO" id="GO:0006270">
    <property type="term" value="P:DNA replication initiation"/>
    <property type="evidence" value="ECO:0007669"/>
    <property type="project" value="InterPro"/>
</dbReference>
<dbReference type="Proteomes" id="UP000672009">
    <property type="component" value="Plasmid pTunz6"/>
</dbReference>
<protein>
    <submittedName>
        <fullName evidence="4">RepB family plasmid replication initiator protein</fullName>
    </submittedName>
</protein>
<dbReference type="Gene3D" id="1.10.10.10">
    <property type="entry name" value="Winged helix-like DNA-binding domain superfamily/Winged helix DNA-binding domain"/>
    <property type="match status" value="2"/>
</dbReference>